<keyword evidence="6" id="KW-0560">Oxidoreductase</keyword>
<dbReference type="GO" id="GO:0004769">
    <property type="term" value="F:steroid Delta-isomerase activity"/>
    <property type="evidence" value="ECO:0007669"/>
    <property type="project" value="UniProtKB-EC"/>
</dbReference>
<evidence type="ECO:0000256" key="2">
    <source>
        <dbReference type="ARBA" id="ARBA00010790"/>
    </source>
</evidence>
<keyword evidence="9" id="KW-0753">Steroid metabolism</keyword>
<protein>
    <recommendedName>
        <fullName evidence="14">Cholesterol oxidase</fullName>
        <ecNumber evidence="13">1.1.3.6</ecNumber>
        <ecNumber evidence="11">5.3.3.1</ecNumber>
    </recommendedName>
    <alternativeName>
        <fullName evidence="15">Cholesterol isomerase</fullName>
    </alternativeName>
</protein>
<keyword evidence="7" id="KW-0443">Lipid metabolism</keyword>
<accession>A0A2D2DPD6</accession>
<evidence type="ECO:0000259" key="16">
    <source>
        <dbReference type="Pfam" id="PF00732"/>
    </source>
</evidence>
<dbReference type="SUPFAM" id="SSF51905">
    <property type="entry name" value="FAD/NAD(P)-binding domain"/>
    <property type="match status" value="1"/>
</dbReference>
<dbReference type="EC" id="1.1.3.6" evidence="13"/>
<comment type="pathway">
    <text evidence="12">Steroid metabolism; cholesterol degradation.</text>
</comment>
<dbReference type="InterPro" id="IPR007867">
    <property type="entry name" value="GMC_OxRtase_C"/>
</dbReference>
<evidence type="ECO:0000256" key="1">
    <source>
        <dbReference type="ARBA" id="ARBA00001974"/>
    </source>
</evidence>
<feature type="domain" description="Glucose-methanol-choline oxidoreductase N-terminal" evidence="16">
    <location>
        <begin position="109"/>
        <end position="330"/>
    </location>
</feature>
<evidence type="ECO:0000256" key="8">
    <source>
        <dbReference type="ARBA" id="ARBA00023166"/>
    </source>
</evidence>
<dbReference type="OrthoDB" id="327733at2"/>
<evidence type="ECO:0000256" key="13">
    <source>
        <dbReference type="ARBA" id="ARBA00049723"/>
    </source>
</evidence>
<evidence type="ECO:0000256" key="10">
    <source>
        <dbReference type="ARBA" id="ARBA00023235"/>
    </source>
</evidence>
<dbReference type="Gene3D" id="3.60.21.70">
    <property type="entry name" value="PhoD-like phosphatase"/>
    <property type="match status" value="1"/>
</dbReference>
<comment type="cofactor">
    <cofactor evidence="1">
        <name>FAD</name>
        <dbReference type="ChEBI" id="CHEBI:57692"/>
    </cofactor>
</comment>
<dbReference type="SUPFAM" id="SSF56300">
    <property type="entry name" value="Metallo-dependent phosphatases"/>
    <property type="match status" value="1"/>
</dbReference>
<reference evidence="19" key="1">
    <citation type="submission" date="2017-10" db="EMBL/GenBank/DDBJ databases">
        <title>Massilia psychrophilum sp. nov., a novel purple-pigmented bacterium isolated from Tianshan glacier, Xinjiang Municipality, China.</title>
        <authorList>
            <person name="Wang H."/>
        </authorList>
    </citation>
    <scope>NUCLEOTIDE SEQUENCE [LARGE SCALE GENOMIC DNA]</scope>
    <source>
        <strain evidence="19">B2</strain>
    </source>
</reference>
<evidence type="ECO:0000256" key="14">
    <source>
        <dbReference type="ARBA" id="ARBA00049744"/>
    </source>
</evidence>
<evidence type="ECO:0000259" key="17">
    <source>
        <dbReference type="Pfam" id="PF05199"/>
    </source>
</evidence>
<dbReference type="Proteomes" id="UP000229897">
    <property type="component" value="Chromosome"/>
</dbReference>
<feature type="domain" description="Glucose-methanol-choline oxidoreductase C-terminal" evidence="17">
    <location>
        <begin position="542"/>
        <end position="605"/>
    </location>
</feature>
<evidence type="ECO:0000256" key="9">
    <source>
        <dbReference type="ARBA" id="ARBA00023221"/>
    </source>
</evidence>
<dbReference type="EMBL" id="CP024608">
    <property type="protein sequence ID" value="ATQ76847.1"/>
    <property type="molecule type" value="Genomic_DNA"/>
</dbReference>
<evidence type="ECO:0000259" key="18">
    <source>
        <dbReference type="Pfam" id="PF09423"/>
    </source>
</evidence>
<evidence type="ECO:0000256" key="11">
    <source>
        <dbReference type="ARBA" id="ARBA00038856"/>
    </source>
</evidence>
<evidence type="ECO:0000256" key="5">
    <source>
        <dbReference type="ARBA" id="ARBA00022827"/>
    </source>
</evidence>
<dbReference type="Gene3D" id="3.40.50.1820">
    <property type="entry name" value="alpha/beta hydrolase"/>
    <property type="match status" value="1"/>
</dbReference>
<keyword evidence="10" id="KW-0413">Isomerase</keyword>
<dbReference type="InterPro" id="IPR052542">
    <property type="entry name" value="Cholesterol_Oxidase"/>
</dbReference>
<gene>
    <name evidence="19" type="ORF">CR152_21720</name>
</gene>
<dbReference type="InterPro" id="IPR000172">
    <property type="entry name" value="GMC_OxRdtase_N"/>
</dbReference>
<keyword evidence="3" id="KW-0153">Cholesterol metabolism</keyword>
<dbReference type="InterPro" id="IPR029052">
    <property type="entry name" value="Metallo-depent_PP-like"/>
</dbReference>
<proteinExistence type="inferred from homology"/>
<evidence type="ECO:0000256" key="4">
    <source>
        <dbReference type="ARBA" id="ARBA00022630"/>
    </source>
</evidence>
<evidence type="ECO:0000256" key="6">
    <source>
        <dbReference type="ARBA" id="ARBA00023002"/>
    </source>
</evidence>
<dbReference type="GO" id="GO:0008203">
    <property type="term" value="P:cholesterol metabolic process"/>
    <property type="evidence" value="ECO:0007669"/>
    <property type="project" value="UniProtKB-KW"/>
</dbReference>
<evidence type="ECO:0000313" key="19">
    <source>
        <dbReference type="EMBL" id="ATQ76847.1"/>
    </source>
</evidence>
<dbReference type="PANTHER" id="PTHR47470:SF1">
    <property type="entry name" value="FAD-DEPENDENT OXIDOREDUCTASE 2 FAD BINDING DOMAIN-CONTAINING PROTEIN"/>
    <property type="match status" value="1"/>
</dbReference>
<organism evidence="19 20">
    <name type="scientific">Massilia violaceinigra</name>
    <dbReference type="NCBI Taxonomy" id="2045208"/>
    <lineage>
        <taxon>Bacteria</taxon>
        <taxon>Pseudomonadati</taxon>
        <taxon>Pseudomonadota</taxon>
        <taxon>Betaproteobacteria</taxon>
        <taxon>Burkholderiales</taxon>
        <taxon>Oxalobacteraceae</taxon>
        <taxon>Telluria group</taxon>
        <taxon>Massilia</taxon>
    </lineage>
</organism>
<dbReference type="PANTHER" id="PTHR47470">
    <property type="entry name" value="CHOLESTEROL OXIDASE"/>
    <property type="match status" value="1"/>
</dbReference>
<dbReference type="InterPro" id="IPR036188">
    <property type="entry name" value="FAD/NAD-bd_sf"/>
</dbReference>
<dbReference type="Pfam" id="PF09423">
    <property type="entry name" value="PhoD"/>
    <property type="match status" value="1"/>
</dbReference>
<keyword evidence="20" id="KW-1185">Reference proteome</keyword>
<dbReference type="GO" id="GO:0016995">
    <property type="term" value="F:cholesterol oxidase activity"/>
    <property type="evidence" value="ECO:0007669"/>
    <property type="project" value="UniProtKB-EC"/>
</dbReference>
<evidence type="ECO:0000256" key="3">
    <source>
        <dbReference type="ARBA" id="ARBA00022548"/>
    </source>
</evidence>
<comment type="similarity">
    <text evidence="2">Belongs to the GMC oxidoreductase family.</text>
</comment>
<name>A0A2D2DPD6_9BURK</name>
<keyword evidence="5" id="KW-0274">FAD</keyword>
<sequence length="1914" mass="208035">MPAHFKRALAMDQTNSGKRAPAWLSQGVEHLFSTLKEEGEPAIDVDVLIVGSGYGGAVAAAGLAGSGKDGKPVTVWVLERGKEYLPGSFPGRMSELAGHVRVSMPNGAAPSGEREGLFDVRVGGDVSALVANGLGGGSLINAGVMVRPRGAPLKQLAALVGDLEPYFVRALDALGAQVGGEANTIEKHAGPPPAKYEALRKMAGRLQPGDGVFSPAAITVAMGERASAAGVGLSACAMCGDCATGCNLNAKESLDTNLLYKAWKQGAKLYTGATVLRVERDARLGGWCVHVNYTDAKLRARRDLPYKIRARKLILAAGTFGSTEILLRSQSDELRFSSKIGQKFSSNGDMIAVAYDGPDPVNGVADEAKPPREREVGPTITGMVDLPGKPSDLLIEDMAVPGPLRRLFEEMATTANTLHELGRLDASVHTGLPDERDPCAVDRDRLGRSALLAVMGDDGAGGWLELVGGKDDDSGDGAIRVRWPGLRDHSLFQHQVRALGGAVDSGNPGPGPNGTILPNPLWKLLPESMEFLLSNRRGPLLTVHPLGGCTIGASVDNGVVNDCGEVFRALTGDDDTVHDGLMVLDGAILPGALGVNPALTITALALRAIDKLKRKWEWDTPPAAKSAAAPLPVTRPRFRAEQEPEKPRPTTAQFIERMSGPATLVDRHGVKLHCMIELSLHFSAIDLASLVLPQAGQAVPIKRALQIDPATSKLELFDVNRWDDWKLRREVPGETPPRPLLKAAVAGTLHFFHRGASTPAQRRSNSVLPWLLNRGLRDLWQWGAERWSQGSLSFTRETARQLQGELRMRYDNAMALASHAGEVRLFEYAIDIGATDVVDPRLAASKFSGQRILGTKRFTYARASNPWNQLMRMEVDSFPCLRAGTRPELELDTNFLVRENVALFRILGQQDQPAALADVVSLGAYLLRLLLSIHVWSLRKPDATPMRVPARLPGIIPGLPRPEITEIEVDQLPDGTPVHVRLTRYRCDERDPHRPPVVMIHGYSASGTTFAHPVVKPNMASYLWKRKRDIWIVDLRTSSGMPHARHPWTFEDAAHADIPAAIAHICRVSGFGYLDVVAHCMGAAMISMAILAEPGAGERFAAERLDMNNRIRRLVLSQVGPLVVFSQANIFRAYLLGFLRQLLPLRGFAFRVEGEPSLMDELIDRLLATTPYPMEEFHLENPWLPWGKADFVRTRHRMDALYGRDFSLCNVDRPVLDHIDDFFGPLSIDTVSQAMHFARLKTITNRAGRNVYVSREDIKKRWIFDTMSVHGMDNGLSDPATLGRMDAMFKDTFFAYVTRPMEGFGHQDCFIGRDAHKVFAAVDAFLGPETTSLADYKMSESAGPDRWSLRTPWSGPVRTSLDTASGFQVGAGSDPAYTRAVLVAFIPVTTDGEHYRIWSGTPGDSPRAALLRGLQLFAGVADENGWMQFAPTPPSAAASGGPDGLLMLLFYDEKPTFFDNGAPSPQFHHPSLRGRELMGLLRDRRTMAAPPILPGNPLALAAILAELLDFVDKIVDDIASSIERELVASLAERLAPGLVGFGTGAAGRDTSRLCFAMGSCQYPAGLLDQGPAFASFRRLAGRLDGDDGTAPAFLLLLGDQIYSDATAGLFDPSALDDRYVRPYEKLFANKHVKSVMRRLPTFMMLDDHEIMDNWEPLAHARRVDPNLTAGRSGYLRFQRTNALVPSLGTAQAPHSLETGTPLHGFAFFIADTRTERTARSASTAGSATIMSERQFKLLLDWLLAQHEADADRPKFIASPSILVPRRLRAVHGGPGAHCLRSDAWDGYPASMQRLLAHIGGHGIGNVVFLSGDEHLSCKATLLIQPPGTKPAVTVRSFHSSALYAPYPFANSIPEDLADSGETFSFADPAGAFPGQFDCTLAQVTYAKGDGFALVTAEQRTGRWDIDCSFDRAPP</sequence>
<keyword evidence="8" id="KW-1207">Sterol metabolism</keyword>
<dbReference type="InterPro" id="IPR038607">
    <property type="entry name" value="PhoD-like_sf"/>
</dbReference>
<dbReference type="InterPro" id="IPR029058">
    <property type="entry name" value="AB_hydrolase_fold"/>
</dbReference>
<evidence type="ECO:0000313" key="20">
    <source>
        <dbReference type="Proteomes" id="UP000229897"/>
    </source>
</evidence>
<dbReference type="GO" id="GO:0050660">
    <property type="term" value="F:flavin adenine dinucleotide binding"/>
    <property type="evidence" value="ECO:0007669"/>
    <property type="project" value="InterPro"/>
</dbReference>
<dbReference type="Pfam" id="PF00732">
    <property type="entry name" value="GMC_oxred_N"/>
    <property type="match status" value="1"/>
</dbReference>
<dbReference type="InterPro" id="IPR018946">
    <property type="entry name" value="PhoD-like_MPP"/>
</dbReference>
<feature type="domain" description="PhoD-like phosphatase metallophosphatase" evidence="18">
    <location>
        <begin position="1555"/>
        <end position="1829"/>
    </location>
</feature>
<evidence type="ECO:0000256" key="12">
    <source>
        <dbReference type="ARBA" id="ARBA00049645"/>
    </source>
</evidence>
<dbReference type="SUPFAM" id="SSF53474">
    <property type="entry name" value="alpha/beta-Hydrolases"/>
    <property type="match status" value="1"/>
</dbReference>
<dbReference type="KEGG" id="mass:CR152_21720"/>
<dbReference type="Gene3D" id="3.50.50.60">
    <property type="entry name" value="FAD/NAD(P)-binding domain"/>
    <property type="match status" value="3"/>
</dbReference>
<evidence type="ECO:0000256" key="15">
    <source>
        <dbReference type="ARBA" id="ARBA00049778"/>
    </source>
</evidence>
<evidence type="ECO:0000256" key="7">
    <source>
        <dbReference type="ARBA" id="ARBA00023098"/>
    </source>
</evidence>
<dbReference type="Pfam" id="PF05199">
    <property type="entry name" value="GMC_oxred_C"/>
    <property type="match status" value="1"/>
</dbReference>
<dbReference type="EC" id="5.3.3.1" evidence="11"/>
<keyword evidence="4" id="KW-0285">Flavoprotein</keyword>